<proteinExistence type="predicted"/>
<protein>
    <submittedName>
        <fullName evidence="1">Uncharacterized protein</fullName>
    </submittedName>
</protein>
<comment type="caution">
    <text evidence="1">The sequence shown here is derived from an EMBL/GenBank/DDBJ whole genome shotgun (WGS) entry which is preliminary data.</text>
</comment>
<name>A0A9X2M876_9FIRM</name>
<gene>
    <name evidence="1" type="ORF">NSA58_02890</name>
</gene>
<sequence length="214" mass="24891">MYIEMMKILEEDLNKDLLKVIPLIFSDAIKVYEQLINEEKDIFSGEYFQSIKGKLLGYIINRAFDPKLLPSNVPFKSEIIKLAFSQKIPKLVLNNTVLTISKVMSKELLPSKSKYKLEYAKGNDLICNQFKFNLDKELNKKSTPYYGIIAYEYKDYLKSLNIIIPDSEFKNIIKTINIPIVYTYDDMGEENKPILNIDNLKEVISQDIKLKVIE</sequence>
<evidence type="ECO:0000313" key="2">
    <source>
        <dbReference type="Proteomes" id="UP001140817"/>
    </source>
</evidence>
<dbReference type="AlphaFoldDB" id="A0A9X2M876"/>
<evidence type="ECO:0000313" key="1">
    <source>
        <dbReference type="EMBL" id="MCR1821724.1"/>
    </source>
</evidence>
<dbReference type="EMBL" id="JANKBY010000017">
    <property type="protein sequence ID" value="MCR1821724.1"/>
    <property type="molecule type" value="Genomic_DNA"/>
</dbReference>
<reference evidence="1" key="1">
    <citation type="submission" date="2022-07" db="EMBL/GenBank/DDBJ databases">
        <title>Enhanced cultured diversity of the mouse gut microbiota enables custom-made synthetic communities.</title>
        <authorList>
            <person name="Afrizal A."/>
        </authorList>
    </citation>
    <scope>NUCLEOTIDE SEQUENCE</scope>
    <source>
        <strain evidence="1">DSM 29186</strain>
    </source>
</reference>
<dbReference type="RefSeq" id="WP_074078692.1">
    <property type="nucleotide sequence ID" value="NZ_JANKBY010000017.1"/>
</dbReference>
<accession>A0A9X2M876</accession>
<organism evidence="1 2">
    <name type="scientific">Terrisporobacter muris</name>
    <dbReference type="NCBI Taxonomy" id="2963284"/>
    <lineage>
        <taxon>Bacteria</taxon>
        <taxon>Bacillati</taxon>
        <taxon>Bacillota</taxon>
        <taxon>Clostridia</taxon>
        <taxon>Peptostreptococcales</taxon>
        <taxon>Peptostreptococcaceae</taxon>
        <taxon>Terrisporobacter</taxon>
    </lineage>
</organism>
<keyword evidence="2" id="KW-1185">Reference proteome</keyword>
<dbReference type="Proteomes" id="UP001140817">
    <property type="component" value="Unassembled WGS sequence"/>
</dbReference>